<dbReference type="EMBL" id="JAEQBW010000001">
    <property type="protein sequence ID" value="MBK6263430.1"/>
    <property type="molecule type" value="Genomic_DNA"/>
</dbReference>
<gene>
    <name evidence="1" type="ORF">JKA74_00170</name>
</gene>
<dbReference type="RefSeq" id="WP_201429119.1">
    <property type="nucleotide sequence ID" value="NZ_JAEQBW010000001.1"/>
</dbReference>
<organism evidence="1 2">
    <name type="scientific">Marivirga aurantiaca</name>
    <dbReference type="NCBI Taxonomy" id="2802615"/>
    <lineage>
        <taxon>Bacteria</taxon>
        <taxon>Pseudomonadati</taxon>
        <taxon>Bacteroidota</taxon>
        <taxon>Cytophagia</taxon>
        <taxon>Cytophagales</taxon>
        <taxon>Marivirgaceae</taxon>
        <taxon>Marivirga</taxon>
    </lineage>
</organism>
<dbReference type="Proteomes" id="UP000611723">
    <property type="component" value="Unassembled WGS sequence"/>
</dbReference>
<name>A0A934WUZ3_9BACT</name>
<evidence type="ECO:0000313" key="2">
    <source>
        <dbReference type="Proteomes" id="UP000611723"/>
    </source>
</evidence>
<evidence type="ECO:0000313" key="1">
    <source>
        <dbReference type="EMBL" id="MBK6263430.1"/>
    </source>
</evidence>
<sequence>MKFAIYFFSAFILTSAACTSGERKEPPLEEEERFSYDLPDYQKRADMPSMVKQMLNYHNFDDFMENEVIVFDLKLTLEGEEELNATIYSKTNSSKVKLARIDGSSVLYDGDEVYLSPDTADYPNARFDVLVWEYLALAPFKLAHDYTRWGQPERLPLYQDSTTAVKVSFATDSIYFPSEWFMVYQNRQSKLMEALGNIMILAAETVNGAENMLHAVTYSDYEMVDTTFVAGKLEFWKWTSREGIQDKVGEAEISDIRFSNEKPEMFSFPETFKLLPATE</sequence>
<comment type="caution">
    <text evidence="1">The sequence shown here is derived from an EMBL/GenBank/DDBJ whole genome shotgun (WGS) entry which is preliminary data.</text>
</comment>
<protein>
    <submittedName>
        <fullName evidence="1">Uncharacterized protein</fullName>
    </submittedName>
</protein>
<dbReference type="AlphaFoldDB" id="A0A934WUZ3"/>
<proteinExistence type="predicted"/>
<accession>A0A934WUZ3</accession>
<dbReference type="PROSITE" id="PS51257">
    <property type="entry name" value="PROKAR_LIPOPROTEIN"/>
    <property type="match status" value="1"/>
</dbReference>
<keyword evidence="2" id="KW-1185">Reference proteome</keyword>
<reference evidence="1" key="1">
    <citation type="submission" date="2021-01" db="EMBL/GenBank/DDBJ databases">
        <title>Marivirga aurantiaca sp. nov., isolated from intertidal surface sediments.</title>
        <authorList>
            <person name="Zhang M."/>
        </authorList>
    </citation>
    <scope>NUCLEOTIDE SEQUENCE</scope>
    <source>
        <strain evidence="1">S37H4</strain>
    </source>
</reference>